<evidence type="ECO:0008006" key="3">
    <source>
        <dbReference type="Google" id="ProtNLM"/>
    </source>
</evidence>
<gene>
    <name evidence="2" type="ORF">AMLFYP55_01941</name>
</gene>
<accession>A0A6N2S107</accession>
<dbReference type="EMBL" id="CACRSS010000002">
    <property type="protein sequence ID" value="VYS87393.1"/>
    <property type="molecule type" value="Genomic_DNA"/>
</dbReference>
<dbReference type="AlphaFoldDB" id="A0A6N2S107"/>
<organism evidence="2">
    <name type="scientific">Akkermansia muciniphila</name>
    <dbReference type="NCBI Taxonomy" id="239935"/>
    <lineage>
        <taxon>Bacteria</taxon>
        <taxon>Pseudomonadati</taxon>
        <taxon>Verrucomicrobiota</taxon>
        <taxon>Verrucomicrobiia</taxon>
        <taxon>Verrucomicrobiales</taxon>
        <taxon>Akkermansiaceae</taxon>
        <taxon>Akkermansia</taxon>
    </lineage>
</organism>
<feature type="chain" id="PRO_5027092222" description="VCBS repeat-containing protein" evidence="1">
    <location>
        <begin position="21"/>
        <end position="219"/>
    </location>
</feature>
<reference evidence="2" key="1">
    <citation type="submission" date="2019-11" db="EMBL/GenBank/DDBJ databases">
        <authorList>
            <person name="Feng L."/>
        </authorList>
    </citation>
    <scope>NUCLEOTIDE SEQUENCE</scope>
    <source>
        <strain evidence="2">AMuciniphilaLFYP55</strain>
    </source>
</reference>
<protein>
    <recommendedName>
        <fullName evidence="3">VCBS repeat-containing protein</fullName>
    </recommendedName>
</protein>
<feature type="signal peptide" evidence="1">
    <location>
        <begin position="1"/>
        <end position="20"/>
    </location>
</feature>
<sequence length="219" mass="23559">MEKACLIGMAFLPVVHASFAAGQQAEDRGDVAVDTRTAFGKPPRSLHLEPVESLSVPKNPDIPYGMISRVHLYADRSHGSGEDSIYLVAEMNFCGEDGDQPHIVGIFAGSPAGEPCMRLADLDRDGIPELVLVHEAGAGASYMRIFRISQEPNVYDDKSCISASAMLKQVGCCRTGMGTVRLEDDGTVVVKTYPEGGKIPASVKKYRLEQGADGMKEVE</sequence>
<evidence type="ECO:0000256" key="1">
    <source>
        <dbReference type="SAM" id="SignalP"/>
    </source>
</evidence>
<evidence type="ECO:0000313" key="2">
    <source>
        <dbReference type="EMBL" id="VYS87393.1"/>
    </source>
</evidence>
<proteinExistence type="predicted"/>
<name>A0A6N2S107_9BACT</name>
<keyword evidence="1" id="KW-0732">Signal</keyword>